<dbReference type="PANTHER" id="PTHR22767:SF3">
    <property type="entry name" value="N-ALPHA-ACETYLTRANSFERASE 25, NATB AUXILIARY SUBUNIT"/>
    <property type="match status" value="1"/>
</dbReference>
<gene>
    <name evidence="2" type="ORF">OCU04_000785</name>
</gene>
<evidence type="ECO:0000313" key="3">
    <source>
        <dbReference type="Proteomes" id="UP001152300"/>
    </source>
</evidence>
<dbReference type="EMBL" id="JAPEIS010000001">
    <property type="protein sequence ID" value="KAJ8070411.1"/>
    <property type="molecule type" value="Genomic_DNA"/>
</dbReference>
<dbReference type="Pfam" id="PF09797">
    <property type="entry name" value="NatB_MDM20"/>
    <property type="match status" value="1"/>
</dbReference>
<comment type="similarity">
    <text evidence="1">Belongs to the MDM20/NAA25 family.</text>
</comment>
<sequence length="447" mass="50917">MADKLLNDRQDVPIWNAIEAGNFKQALKLVDKRLAKKRTSHLEAFKIYIRSRSSAQSERDVVLPHLEDLVTKKVVITDQEDIDLYDDALVNAIPEAGSIWARTIGELRWQSVKAYPKQEDSVLKSFKACLSERDWEHAQQIASSLEKTFPGKHQYVFWNISSLFLRSMSTDLPIEKRTLWGRLAFGQISKLATATIQADKSKSLPTRAIHTPQELLLLQRITAAHGKLEDQLKYLNESSLGPESIVAKGDWELWRNKLQLMEASKHWEQLFETTGGLLKRARTKDERGQIIEARMADWAVWQAYLRSALALQNPSAFDSVSNEIAAHLDPTSGIDKTWRRNASLAWLEFTFKSSSTPFAIDSSGPDVEKYPRMTAIVKYLQEFGDATTAYSDLRPYLEVSQAEERSKLLEIFRNGLQFSKKAKKNDLDSEFEALSISKNEVSRTLKP</sequence>
<evidence type="ECO:0000313" key="2">
    <source>
        <dbReference type="EMBL" id="KAJ8070411.1"/>
    </source>
</evidence>
<name>A0A9X0DNR8_9HELO</name>
<protein>
    <submittedName>
        <fullName evidence="2">Uncharacterized protein</fullName>
    </submittedName>
</protein>
<comment type="caution">
    <text evidence="2">The sequence shown here is derived from an EMBL/GenBank/DDBJ whole genome shotgun (WGS) entry which is preliminary data.</text>
</comment>
<proteinExistence type="inferred from homology"/>
<accession>A0A9X0DNR8</accession>
<dbReference type="InterPro" id="IPR019183">
    <property type="entry name" value="NAA25_NatB_aux_su"/>
</dbReference>
<dbReference type="OrthoDB" id="1874341at2759"/>
<keyword evidence="3" id="KW-1185">Reference proteome</keyword>
<dbReference type="GO" id="GO:0031416">
    <property type="term" value="C:NatB complex"/>
    <property type="evidence" value="ECO:0007669"/>
    <property type="project" value="TreeGrafter"/>
</dbReference>
<dbReference type="AlphaFoldDB" id="A0A9X0DNR8"/>
<reference evidence="2" key="1">
    <citation type="submission" date="2022-11" db="EMBL/GenBank/DDBJ databases">
        <title>Genome Resource of Sclerotinia nivalis Strain SnTB1, a Plant Pathogen Isolated from American Ginseng.</title>
        <authorList>
            <person name="Fan S."/>
        </authorList>
    </citation>
    <scope>NUCLEOTIDE SEQUENCE</scope>
    <source>
        <strain evidence="2">SnTB1</strain>
    </source>
</reference>
<dbReference type="Proteomes" id="UP001152300">
    <property type="component" value="Unassembled WGS sequence"/>
</dbReference>
<organism evidence="2 3">
    <name type="scientific">Sclerotinia nivalis</name>
    <dbReference type="NCBI Taxonomy" id="352851"/>
    <lineage>
        <taxon>Eukaryota</taxon>
        <taxon>Fungi</taxon>
        <taxon>Dikarya</taxon>
        <taxon>Ascomycota</taxon>
        <taxon>Pezizomycotina</taxon>
        <taxon>Leotiomycetes</taxon>
        <taxon>Helotiales</taxon>
        <taxon>Sclerotiniaceae</taxon>
        <taxon>Sclerotinia</taxon>
    </lineage>
</organism>
<evidence type="ECO:0000256" key="1">
    <source>
        <dbReference type="ARBA" id="ARBA00006298"/>
    </source>
</evidence>
<dbReference type="PANTHER" id="PTHR22767">
    <property type="entry name" value="N-TERMINAL ACETYLTRANSFERASE-RELATED"/>
    <property type="match status" value="1"/>
</dbReference>